<evidence type="ECO:0000256" key="1">
    <source>
        <dbReference type="SAM" id="SignalP"/>
    </source>
</evidence>
<dbReference type="InterPro" id="IPR016187">
    <property type="entry name" value="CTDL_fold"/>
</dbReference>
<reference evidence="3 4" key="1">
    <citation type="submission" date="2023-05" db="EMBL/GenBank/DDBJ databases">
        <title>Novel species of genus Flectobacillus isolated from stream in China.</title>
        <authorList>
            <person name="Lu H."/>
        </authorList>
    </citation>
    <scope>NUCLEOTIDE SEQUENCE [LARGE SCALE GENOMIC DNA]</scope>
    <source>
        <strain evidence="3 4">KCTC 42575</strain>
    </source>
</reference>
<feature type="chain" id="PRO_5046312720" evidence="1">
    <location>
        <begin position="21"/>
        <end position="314"/>
    </location>
</feature>
<dbReference type="EMBL" id="JASHIF010000017">
    <property type="protein sequence ID" value="MDI9861061.1"/>
    <property type="molecule type" value="Genomic_DNA"/>
</dbReference>
<dbReference type="PANTHER" id="PTHR23150:SF19">
    <property type="entry name" value="FORMYLGLYCINE-GENERATING ENZYME"/>
    <property type="match status" value="1"/>
</dbReference>
<evidence type="ECO:0000259" key="2">
    <source>
        <dbReference type="Pfam" id="PF03781"/>
    </source>
</evidence>
<keyword evidence="4" id="KW-1185">Reference proteome</keyword>
<dbReference type="InterPro" id="IPR051043">
    <property type="entry name" value="Sulfatase_Mod_Factor_Kinase"/>
</dbReference>
<dbReference type="Proteomes" id="UP001236507">
    <property type="component" value="Unassembled WGS sequence"/>
</dbReference>
<evidence type="ECO:0000313" key="4">
    <source>
        <dbReference type="Proteomes" id="UP001236507"/>
    </source>
</evidence>
<comment type="caution">
    <text evidence="3">The sequence shown here is derived from an EMBL/GenBank/DDBJ whole genome shotgun (WGS) entry which is preliminary data.</text>
</comment>
<dbReference type="SUPFAM" id="SSF56436">
    <property type="entry name" value="C-type lectin-like"/>
    <property type="match status" value="1"/>
</dbReference>
<accession>A0ABT6YBW6</accession>
<dbReference type="InterPro" id="IPR005532">
    <property type="entry name" value="SUMF_dom"/>
</dbReference>
<gene>
    <name evidence="3" type="ORF">QM524_17725</name>
</gene>
<feature type="domain" description="Sulfatase-modifying factor enzyme-like" evidence="2">
    <location>
        <begin position="38"/>
        <end position="267"/>
    </location>
</feature>
<proteinExistence type="predicted"/>
<dbReference type="PANTHER" id="PTHR23150">
    <property type="entry name" value="SULFATASE MODIFYING FACTOR 1, 2"/>
    <property type="match status" value="1"/>
</dbReference>
<dbReference type="Gene3D" id="3.90.1580.10">
    <property type="entry name" value="paralog of FGE (formylglycine-generating enzyme)"/>
    <property type="match status" value="1"/>
</dbReference>
<protein>
    <submittedName>
        <fullName evidence="3">SUMF1/EgtB/PvdO family nonheme iron enzyme</fullName>
    </submittedName>
</protein>
<sequence>MKKTLLTLSLLTAIFGASKAQNFQSYEKTIPNTTVKFKMVAIPAGELSLGSPESESGHEPDESPQVKVKLSAFWMGATEVTYDEYQLFFEEERDPEPKPDAITRPSPPYIDFTLGMGKVGGFPANSMQQYAALMYCKWLYHKTGIFYRLPTEAEWEYACRAGSKTRFFFGESEKDLAQYAWYGANADGHYHRVGEKKPNPWGLYDMLGNVAEWTMDQYDEGFYQKLSAGQENPYSEKLKRYPSTVRGGNYKDEAKELRSANRLKSDPIWNRRDPQVPKSKWWNADAPFVGFRIVQPLQQPSAEEVEAFFAKVLK</sequence>
<feature type="signal peptide" evidence="1">
    <location>
        <begin position="1"/>
        <end position="20"/>
    </location>
</feature>
<dbReference type="InterPro" id="IPR042095">
    <property type="entry name" value="SUMF_sf"/>
</dbReference>
<organism evidence="3 4">
    <name type="scientific">Flectobacillus roseus</name>
    <dbReference type="NCBI Taxonomy" id="502259"/>
    <lineage>
        <taxon>Bacteria</taxon>
        <taxon>Pseudomonadati</taxon>
        <taxon>Bacteroidota</taxon>
        <taxon>Cytophagia</taxon>
        <taxon>Cytophagales</taxon>
        <taxon>Flectobacillaceae</taxon>
        <taxon>Flectobacillus</taxon>
    </lineage>
</organism>
<dbReference type="RefSeq" id="WP_283345584.1">
    <property type="nucleotide sequence ID" value="NZ_JASHIF010000017.1"/>
</dbReference>
<evidence type="ECO:0000313" key="3">
    <source>
        <dbReference type="EMBL" id="MDI9861061.1"/>
    </source>
</evidence>
<keyword evidence="1" id="KW-0732">Signal</keyword>
<name>A0ABT6YBW6_9BACT</name>
<dbReference type="Pfam" id="PF03781">
    <property type="entry name" value="FGE-sulfatase"/>
    <property type="match status" value="1"/>
</dbReference>